<name>A0A8K1HHR7_9VIRU</name>
<accession>A0A8K1HHR7</accession>
<evidence type="ECO:0000313" key="2">
    <source>
        <dbReference type="EMBL" id="UBJ26122.1"/>
    </source>
</evidence>
<evidence type="ECO:0000256" key="1">
    <source>
        <dbReference type="SAM" id="MobiDB-lite"/>
    </source>
</evidence>
<dbReference type="EMBL" id="MZ556125">
    <property type="protein sequence ID" value="UBJ26122.1"/>
    <property type="molecule type" value="Genomic_DNA"/>
</dbReference>
<sequence>MPSKTISRTTYSRKAPKRNKYGAKKVIYRSKYMKDSSITRPPTLKSDAGFINTYIPAFSRTRYWGKVRFGAAAINLSSNVGQVGTYVYTANGLFDPSITGGSLQPAGFSQLMSAYEHYTVWRARISVLFTNNSASTAIVGISIEPDPTAATDTSNMLELPNTQVVNLEPSGQYGSSKTISLMCSLSKYFGESVTKTTSIYRGDVANNPTEQAYFHVKTYGFKQDTSNVYMQVRIDYEALFTEPRELSPSLSHGIMDLILDEKKDKLEPEPVTAPPIIVPDYTPRQRR</sequence>
<reference evidence="2" key="1">
    <citation type="submission" date="2021-07" db="EMBL/GenBank/DDBJ databases">
        <title>Communication and adaptive evolution of viruses within giant pandas and their associated organisms in a local ecological environment.</title>
        <authorList>
            <person name="Zhao M."/>
            <person name="Liu S."/>
            <person name="Zhang W."/>
        </authorList>
    </citation>
    <scope>NUCLEOTIDE SEQUENCE</scope>
    <source>
        <strain evidence="2">AliP03cir02-2015</strain>
    </source>
</reference>
<organism evidence="2">
    <name type="scientific">Red panda feces-associated circular DNA virus 9</name>
    <dbReference type="NCBI Taxonomy" id="2863984"/>
    <lineage>
        <taxon>Viruses</taxon>
        <taxon>Monodnaviria</taxon>
        <taxon>Shotokuvirae</taxon>
        <taxon>Cressdnaviricota</taxon>
    </lineage>
</organism>
<feature type="region of interest" description="Disordered" evidence="1">
    <location>
        <begin position="265"/>
        <end position="287"/>
    </location>
</feature>
<proteinExistence type="predicted"/>
<protein>
    <submittedName>
        <fullName evidence="2">Capsid protein</fullName>
    </submittedName>
</protein>